<dbReference type="OrthoDB" id="6767358at2759"/>
<dbReference type="EnsemblMetazoa" id="CapteT203582">
    <property type="protein sequence ID" value="CapteP203582"/>
    <property type="gene ID" value="CapteG203582"/>
</dbReference>
<gene>
    <name evidence="1" type="ORF">CAPTEDRAFT_203582</name>
</gene>
<organism evidence="1">
    <name type="scientific">Capitella teleta</name>
    <name type="common">Polychaete worm</name>
    <dbReference type="NCBI Taxonomy" id="283909"/>
    <lineage>
        <taxon>Eukaryota</taxon>
        <taxon>Metazoa</taxon>
        <taxon>Spiralia</taxon>
        <taxon>Lophotrochozoa</taxon>
        <taxon>Annelida</taxon>
        <taxon>Polychaeta</taxon>
        <taxon>Sedentaria</taxon>
        <taxon>Scolecida</taxon>
        <taxon>Capitellidae</taxon>
        <taxon>Capitella</taxon>
    </lineage>
</organism>
<keyword evidence="3" id="KW-1185">Reference proteome</keyword>
<reference evidence="3" key="1">
    <citation type="submission" date="2012-12" db="EMBL/GenBank/DDBJ databases">
        <authorList>
            <person name="Hellsten U."/>
            <person name="Grimwood J."/>
            <person name="Chapman J.A."/>
            <person name="Shapiro H."/>
            <person name="Aerts A."/>
            <person name="Otillar R.P."/>
            <person name="Terry A.Y."/>
            <person name="Boore J.L."/>
            <person name="Simakov O."/>
            <person name="Marletaz F."/>
            <person name="Cho S.-J."/>
            <person name="Edsinger-Gonzales E."/>
            <person name="Havlak P."/>
            <person name="Kuo D.-H."/>
            <person name="Larsson T."/>
            <person name="Lv J."/>
            <person name="Arendt D."/>
            <person name="Savage R."/>
            <person name="Osoegawa K."/>
            <person name="de Jong P."/>
            <person name="Lindberg D.R."/>
            <person name="Seaver E.C."/>
            <person name="Weisblat D.A."/>
            <person name="Putnam N.H."/>
            <person name="Grigoriev I.V."/>
            <person name="Rokhsar D.S."/>
        </authorList>
    </citation>
    <scope>NUCLEOTIDE SEQUENCE</scope>
    <source>
        <strain evidence="3">I ESC-2004</strain>
    </source>
</reference>
<evidence type="ECO:0000313" key="2">
    <source>
        <dbReference type="EnsemblMetazoa" id="CapteP203582"/>
    </source>
</evidence>
<evidence type="ECO:0000313" key="1">
    <source>
        <dbReference type="EMBL" id="ELU04210.1"/>
    </source>
</evidence>
<dbReference type="EMBL" id="AMQN01024140">
    <property type="status" value="NOT_ANNOTATED_CDS"/>
    <property type="molecule type" value="Genomic_DNA"/>
</dbReference>
<dbReference type="AlphaFoldDB" id="R7UCU6"/>
<name>R7UCU6_CAPTE</name>
<dbReference type="EMBL" id="KB302569">
    <property type="protein sequence ID" value="ELU04210.1"/>
    <property type="molecule type" value="Genomic_DNA"/>
</dbReference>
<evidence type="ECO:0000313" key="3">
    <source>
        <dbReference type="Proteomes" id="UP000014760"/>
    </source>
</evidence>
<reference evidence="1 3" key="2">
    <citation type="journal article" date="2013" name="Nature">
        <title>Insights into bilaterian evolution from three spiralian genomes.</title>
        <authorList>
            <person name="Simakov O."/>
            <person name="Marletaz F."/>
            <person name="Cho S.J."/>
            <person name="Edsinger-Gonzales E."/>
            <person name="Havlak P."/>
            <person name="Hellsten U."/>
            <person name="Kuo D.H."/>
            <person name="Larsson T."/>
            <person name="Lv J."/>
            <person name="Arendt D."/>
            <person name="Savage R."/>
            <person name="Osoegawa K."/>
            <person name="de Jong P."/>
            <person name="Grimwood J."/>
            <person name="Chapman J.A."/>
            <person name="Shapiro H."/>
            <person name="Aerts A."/>
            <person name="Otillar R.P."/>
            <person name="Terry A.Y."/>
            <person name="Boore J.L."/>
            <person name="Grigoriev I.V."/>
            <person name="Lindberg D.R."/>
            <person name="Seaver E.C."/>
            <person name="Weisblat D.A."/>
            <person name="Putnam N.H."/>
            <person name="Rokhsar D.S."/>
        </authorList>
    </citation>
    <scope>NUCLEOTIDE SEQUENCE</scope>
    <source>
        <strain evidence="1 3">I ESC-2004</strain>
    </source>
</reference>
<sequence length="396" mass="43311">MEGLLEKIVENTEPKGSMQFVVSSDKTQFRTRFNPPIQFNKKKKYEMALVNLETYYSFPNIDSTNNHFRYSPDSGATWFDILLEEESYDIIDINVIIQDKMRGNGHYDEINNAYYISLFANENTLKSILIIDGDYQIDFRPTNSISSLLGFNNEVFMPGSHDSTKVVNILAVNSILVNVDVISGSYVNGVSMNTIYSFFPNVSPGYKIVETPVNLVYLPITLDTIYSLESKVTDQDGKLLNLRAQINKLTKAYQQGKGATIKMSKTKVAQNLKVEGGFLGALAGMAARFLPMIAKTVLPALGVGALSGLASTGIQKAMGSGLYLKKGGCVCQVETDGKGLYLGQTTGSGLESMGDGLYLKKDGGMYVVSEPDPTGRGLILGANSPFKNIPVLGWIL</sequence>
<protein>
    <submittedName>
        <fullName evidence="1 2">Uncharacterized protein</fullName>
    </submittedName>
</protein>
<accession>R7UCU6</accession>
<dbReference type="HOGENOM" id="CLU_696867_0_0_1"/>
<dbReference type="Proteomes" id="UP000014760">
    <property type="component" value="Unassembled WGS sequence"/>
</dbReference>
<reference evidence="2" key="3">
    <citation type="submission" date="2015-06" db="UniProtKB">
        <authorList>
            <consortium name="EnsemblMetazoa"/>
        </authorList>
    </citation>
    <scope>IDENTIFICATION</scope>
</reference>
<proteinExistence type="predicted"/>